<dbReference type="AlphaFoldDB" id="A0A9W4X6P7"/>
<evidence type="ECO:0000313" key="2">
    <source>
        <dbReference type="Proteomes" id="UP001153678"/>
    </source>
</evidence>
<gene>
    <name evidence="1" type="ORF">FWILDA_LOCUS18801</name>
</gene>
<protein>
    <submittedName>
        <fullName evidence="1">17266_t:CDS:1</fullName>
    </submittedName>
</protein>
<feature type="non-terminal residue" evidence="1">
    <location>
        <position position="47"/>
    </location>
</feature>
<evidence type="ECO:0000313" key="1">
    <source>
        <dbReference type="EMBL" id="CAI2198894.1"/>
    </source>
</evidence>
<dbReference type="EMBL" id="CAMKVN010019793">
    <property type="protein sequence ID" value="CAI2198894.1"/>
    <property type="molecule type" value="Genomic_DNA"/>
</dbReference>
<organism evidence="1 2">
    <name type="scientific">Funneliformis geosporum</name>
    <dbReference type="NCBI Taxonomy" id="1117311"/>
    <lineage>
        <taxon>Eukaryota</taxon>
        <taxon>Fungi</taxon>
        <taxon>Fungi incertae sedis</taxon>
        <taxon>Mucoromycota</taxon>
        <taxon>Glomeromycotina</taxon>
        <taxon>Glomeromycetes</taxon>
        <taxon>Glomerales</taxon>
        <taxon>Glomeraceae</taxon>
        <taxon>Funneliformis</taxon>
    </lineage>
</organism>
<comment type="caution">
    <text evidence="1">The sequence shown here is derived from an EMBL/GenBank/DDBJ whole genome shotgun (WGS) entry which is preliminary data.</text>
</comment>
<sequence>VNEMQQKRLKSVTSTINTLVQSCSAFQSILLNANLLLKEQAATFFPL</sequence>
<name>A0A9W4X6P7_9GLOM</name>
<feature type="non-terminal residue" evidence="1">
    <location>
        <position position="1"/>
    </location>
</feature>
<accession>A0A9W4X6P7</accession>
<keyword evidence="2" id="KW-1185">Reference proteome</keyword>
<reference evidence="1" key="1">
    <citation type="submission" date="2022-08" db="EMBL/GenBank/DDBJ databases">
        <authorList>
            <person name="Kallberg Y."/>
            <person name="Tangrot J."/>
            <person name="Rosling A."/>
        </authorList>
    </citation>
    <scope>NUCLEOTIDE SEQUENCE</scope>
    <source>
        <strain evidence="1">Wild A</strain>
    </source>
</reference>
<proteinExistence type="predicted"/>
<dbReference type="Proteomes" id="UP001153678">
    <property type="component" value="Unassembled WGS sequence"/>
</dbReference>